<dbReference type="AlphaFoldDB" id="A0A2I1D649"/>
<organism evidence="2 3">
    <name type="scientific">Aspergillus campestris (strain IBT 28561)</name>
    <dbReference type="NCBI Taxonomy" id="1392248"/>
    <lineage>
        <taxon>Eukaryota</taxon>
        <taxon>Fungi</taxon>
        <taxon>Dikarya</taxon>
        <taxon>Ascomycota</taxon>
        <taxon>Pezizomycotina</taxon>
        <taxon>Eurotiomycetes</taxon>
        <taxon>Eurotiomycetidae</taxon>
        <taxon>Eurotiales</taxon>
        <taxon>Aspergillaceae</taxon>
        <taxon>Aspergillus</taxon>
        <taxon>Aspergillus subgen. Circumdati</taxon>
    </lineage>
</organism>
<feature type="transmembrane region" description="Helical" evidence="1">
    <location>
        <begin position="20"/>
        <end position="39"/>
    </location>
</feature>
<keyword evidence="3" id="KW-1185">Reference proteome</keyword>
<dbReference type="GeneID" id="36540150"/>
<name>A0A2I1D649_ASPC2</name>
<evidence type="ECO:0000256" key="1">
    <source>
        <dbReference type="SAM" id="Phobius"/>
    </source>
</evidence>
<comment type="caution">
    <text evidence="2">The sequence shown here is derived from an EMBL/GenBank/DDBJ whole genome shotgun (WGS) entry which is preliminary data.</text>
</comment>
<sequence length="64" mass="7231">MPFDNLFAITRVRGRNWSNLYTFYLLPIIILIVGIKLHVTISKSHKSLINALGHGECSNGIFIC</sequence>
<protein>
    <submittedName>
        <fullName evidence="2">Uncharacterized protein</fullName>
    </submittedName>
</protein>
<evidence type="ECO:0000313" key="3">
    <source>
        <dbReference type="Proteomes" id="UP000234254"/>
    </source>
</evidence>
<dbReference type="Proteomes" id="UP000234254">
    <property type="component" value="Unassembled WGS sequence"/>
</dbReference>
<dbReference type="RefSeq" id="XP_024693945.1">
    <property type="nucleotide sequence ID" value="XM_024832628.1"/>
</dbReference>
<dbReference type="VEuPathDB" id="FungiDB:P168DRAFT_121905"/>
<keyword evidence="1" id="KW-0812">Transmembrane</keyword>
<keyword evidence="1" id="KW-1133">Transmembrane helix</keyword>
<proteinExistence type="predicted"/>
<accession>A0A2I1D649</accession>
<dbReference type="EMBL" id="MSFM01000004">
    <property type="protein sequence ID" value="PKY05351.1"/>
    <property type="molecule type" value="Genomic_DNA"/>
</dbReference>
<reference evidence="2" key="1">
    <citation type="submission" date="2016-12" db="EMBL/GenBank/DDBJ databases">
        <title>The genomes of Aspergillus section Nigri reveals drivers in fungal speciation.</title>
        <authorList>
            <consortium name="DOE Joint Genome Institute"/>
            <person name="Vesth T.C."/>
            <person name="Nybo J."/>
            <person name="Theobald S."/>
            <person name="Brandl J."/>
            <person name="Frisvad J.C."/>
            <person name="Nielsen K.F."/>
            <person name="Lyhne E.K."/>
            <person name="Kogle M.E."/>
            <person name="Kuo A."/>
            <person name="Riley R."/>
            <person name="Clum A."/>
            <person name="Nolan M."/>
            <person name="Lipzen A."/>
            <person name="Salamov A."/>
            <person name="Henrissat B."/>
            <person name="Wiebenga A."/>
            <person name="De vries R.P."/>
            <person name="Grigoriev I.V."/>
            <person name="Mortensen U.H."/>
            <person name="Andersen M.R."/>
            <person name="Baker S.E."/>
        </authorList>
    </citation>
    <scope>NUCLEOTIDE SEQUENCE</scope>
    <source>
        <strain evidence="2">IBT 28561</strain>
    </source>
</reference>
<evidence type="ECO:0000313" key="2">
    <source>
        <dbReference type="EMBL" id="PKY05351.1"/>
    </source>
</evidence>
<gene>
    <name evidence="2" type="ORF">P168DRAFT_121905</name>
</gene>
<keyword evidence="1" id="KW-0472">Membrane</keyword>